<accession>A0A9P7RKW9</accession>
<proteinExistence type="predicted"/>
<sequence length="214" mass="25452">MINFVQNYDFEEEKRQWTEEQWDQFLNLVQEILDLSDSQLHISLHFYLILSHTSEETYTRLRQVYNQEHPDRPLLSYDQTRRRLHAITGIFPLHVDKCKNNCLAFYGPYTKLLRCPYCDEEQFDRNEKPRSTFTTIPIGPQLQALWQHPKSAEALHSRSRCTTQVLEERYSHEGIKSYSDIIYGSDYLDAVENGTINEDMMVLLYSEDAAQLYR</sequence>
<gene>
    <name evidence="1" type="ORF">E1B28_003250</name>
</gene>
<evidence type="ECO:0000313" key="2">
    <source>
        <dbReference type="Proteomes" id="UP001049176"/>
    </source>
</evidence>
<dbReference type="EMBL" id="CM032191">
    <property type="protein sequence ID" value="KAG7085706.1"/>
    <property type="molecule type" value="Genomic_DNA"/>
</dbReference>
<reference evidence="1" key="1">
    <citation type="journal article" date="2021" name="Genome Biol. Evol.">
        <title>The assembled and annotated genome of the fairy-ring fungus Marasmius oreades.</title>
        <authorList>
            <person name="Hiltunen M."/>
            <person name="Ament-Velasquez S.L."/>
            <person name="Johannesson H."/>
        </authorList>
    </citation>
    <scope>NUCLEOTIDE SEQUENCE</scope>
    <source>
        <strain evidence="1">03SP1</strain>
    </source>
</reference>
<dbReference type="AlphaFoldDB" id="A0A9P7RKW9"/>
<protein>
    <submittedName>
        <fullName evidence="1">Uncharacterized protein</fullName>
    </submittedName>
</protein>
<comment type="caution">
    <text evidence="1">The sequence shown here is derived from an EMBL/GenBank/DDBJ whole genome shotgun (WGS) entry which is preliminary data.</text>
</comment>
<dbReference type="OrthoDB" id="3261594at2759"/>
<organism evidence="1 2">
    <name type="scientific">Marasmius oreades</name>
    <name type="common">fairy-ring Marasmius</name>
    <dbReference type="NCBI Taxonomy" id="181124"/>
    <lineage>
        <taxon>Eukaryota</taxon>
        <taxon>Fungi</taxon>
        <taxon>Dikarya</taxon>
        <taxon>Basidiomycota</taxon>
        <taxon>Agaricomycotina</taxon>
        <taxon>Agaricomycetes</taxon>
        <taxon>Agaricomycetidae</taxon>
        <taxon>Agaricales</taxon>
        <taxon>Marasmiineae</taxon>
        <taxon>Marasmiaceae</taxon>
        <taxon>Marasmius</taxon>
    </lineage>
</organism>
<evidence type="ECO:0000313" key="1">
    <source>
        <dbReference type="EMBL" id="KAG7085706.1"/>
    </source>
</evidence>
<dbReference type="RefSeq" id="XP_043002177.1">
    <property type="nucleotide sequence ID" value="XM_043160221.1"/>
</dbReference>
<dbReference type="KEGG" id="more:E1B28_003250"/>
<keyword evidence="2" id="KW-1185">Reference proteome</keyword>
<name>A0A9P7RKW9_9AGAR</name>
<dbReference type="GeneID" id="66072326"/>
<dbReference type="Proteomes" id="UP001049176">
    <property type="component" value="Chromosome 11"/>
</dbReference>